<keyword evidence="6" id="KW-1185">Reference proteome</keyword>
<keyword evidence="1" id="KW-0328">Glycosyltransferase</keyword>
<feature type="transmembrane region" description="Helical" evidence="3">
    <location>
        <begin position="68"/>
        <end position="101"/>
    </location>
</feature>
<dbReference type="InterPro" id="IPR001296">
    <property type="entry name" value="Glyco_trans_1"/>
</dbReference>
<reference evidence="5 6" key="1">
    <citation type="journal article" date="2014" name="Int. J. Syst. Evol. Microbiol.">
        <title>Listeria floridensis sp. nov., Listeria aquatica sp. nov., Listeria cornellensis sp. nov., Listeria riparia sp. nov. and Listeria grandensis sp. nov., from agricultural and natural environments.</title>
        <authorList>
            <person name="den Bakker H.C."/>
            <person name="Warchocki S."/>
            <person name="Wright E.M."/>
            <person name="Allred A.F."/>
            <person name="Ahlstrom C."/>
            <person name="Manuel C.S."/>
            <person name="Stasiewicz M.J."/>
            <person name="Burrell A."/>
            <person name="Roof S."/>
            <person name="Strawn L."/>
            <person name="Fortes E.D."/>
            <person name="Nightingale K.K."/>
            <person name="Kephart D."/>
            <person name="Wiedmann M."/>
        </authorList>
    </citation>
    <scope>NUCLEOTIDE SEQUENCE [LARGE SCALE GENOMIC DNA]</scope>
    <source>
        <strain evidence="6">FSL F6-971</strain>
    </source>
</reference>
<dbReference type="Pfam" id="PF00534">
    <property type="entry name" value="Glycos_transf_1"/>
    <property type="match status" value="1"/>
</dbReference>
<dbReference type="PANTHER" id="PTHR12526:SF629">
    <property type="entry name" value="TEICHURONIC ACID BIOSYNTHESIS GLYCOSYLTRANSFERASE TUAH-RELATED"/>
    <property type="match status" value="1"/>
</dbReference>
<evidence type="ECO:0000313" key="6">
    <source>
        <dbReference type="Proteomes" id="UP000019253"/>
    </source>
</evidence>
<proteinExistence type="predicted"/>
<dbReference type="GO" id="GO:0016757">
    <property type="term" value="F:glycosyltransferase activity"/>
    <property type="evidence" value="ECO:0007669"/>
    <property type="project" value="UniProtKB-KW"/>
</dbReference>
<dbReference type="AlphaFoldDB" id="W7B2B1"/>
<keyword evidence="3" id="KW-1133">Transmembrane helix</keyword>
<evidence type="ECO:0000313" key="5">
    <source>
        <dbReference type="EMBL" id="EUJ20032.1"/>
    </source>
</evidence>
<feature type="domain" description="Glycosyl transferase family 1" evidence="4">
    <location>
        <begin position="226"/>
        <end position="389"/>
    </location>
</feature>
<organism evidence="5 6">
    <name type="scientific">Listeria grandensis FSL F6-0971</name>
    <dbReference type="NCBI Taxonomy" id="1265819"/>
    <lineage>
        <taxon>Bacteria</taxon>
        <taxon>Bacillati</taxon>
        <taxon>Bacillota</taxon>
        <taxon>Bacilli</taxon>
        <taxon>Bacillales</taxon>
        <taxon>Listeriaceae</taxon>
        <taxon>Listeria</taxon>
    </lineage>
</organism>
<keyword evidence="3" id="KW-0812">Transmembrane</keyword>
<dbReference type="Proteomes" id="UP000019253">
    <property type="component" value="Unassembled WGS sequence"/>
</dbReference>
<evidence type="ECO:0000259" key="4">
    <source>
        <dbReference type="Pfam" id="PF00534"/>
    </source>
</evidence>
<dbReference type="SUPFAM" id="SSF53756">
    <property type="entry name" value="UDP-Glycosyltransferase/glycogen phosphorylase"/>
    <property type="match status" value="1"/>
</dbReference>
<dbReference type="RefSeq" id="WP_036067905.1">
    <property type="nucleotide sequence ID" value="NZ_AODD01000030.1"/>
</dbReference>
<sequence>MKQKITMLLFNNFANDARVYKEGKALSDAGYQVDLICVQEAGKAMLPLNEEVQQGFQVTRIGGRQGMIWILCLLVAILALSLFSGGLIATTLSALLLATLAIPKVRRLLQMGLLIVEMTCVARSRKPDFYHAHDLNTLPQAHIAAKCRLKKKPLIYDSHEVQTSREGYHRTIHGFIEAVYIKTVDFMIVENDTRAKYNDKIYGFLPGVLHNYPELDGTPTNVISLHNTLNLPKDERILLYQGVINPGRGLEKLVAAAPFFKKGTLVFIGNGRQKTELEALVAEHGLDHKVKFVPQVPLADLKSYTEQAYLGFQVLNNTCFNHYSASSNKLFEYIAAAVPVIACDFPEIKKVVQGDKVGICVDSHDPASIADGVNAIIENPHHYAELKTNIAAIREKYIWDNEQHRLLGYYTTLGGIPHRKRTN</sequence>
<accession>W7B2B1</accession>
<evidence type="ECO:0000256" key="2">
    <source>
        <dbReference type="ARBA" id="ARBA00022679"/>
    </source>
</evidence>
<protein>
    <submittedName>
        <fullName evidence="5">Glycosyl transferase group 1 protein</fullName>
    </submittedName>
</protein>
<name>W7B2B1_9LIST</name>
<dbReference type="STRING" id="1265819.PGRAN_14727"/>
<keyword evidence="3" id="KW-0472">Membrane</keyword>
<gene>
    <name evidence="5" type="ORF">PGRAN_14727</name>
</gene>
<keyword evidence="2 5" id="KW-0808">Transferase</keyword>
<dbReference type="PATRIC" id="fig|1265819.5.peg.2941"/>
<evidence type="ECO:0000256" key="3">
    <source>
        <dbReference type="SAM" id="Phobius"/>
    </source>
</evidence>
<dbReference type="OrthoDB" id="9813214at2"/>
<comment type="caution">
    <text evidence="5">The sequence shown here is derived from an EMBL/GenBank/DDBJ whole genome shotgun (WGS) entry which is preliminary data.</text>
</comment>
<evidence type="ECO:0000256" key="1">
    <source>
        <dbReference type="ARBA" id="ARBA00022676"/>
    </source>
</evidence>
<dbReference type="Gene3D" id="3.40.50.2000">
    <property type="entry name" value="Glycogen Phosphorylase B"/>
    <property type="match status" value="2"/>
</dbReference>
<dbReference type="EMBL" id="AODD01000030">
    <property type="protein sequence ID" value="EUJ20032.1"/>
    <property type="molecule type" value="Genomic_DNA"/>
</dbReference>
<dbReference type="PANTHER" id="PTHR12526">
    <property type="entry name" value="GLYCOSYLTRANSFERASE"/>
    <property type="match status" value="1"/>
</dbReference>